<dbReference type="InterPro" id="IPR002182">
    <property type="entry name" value="NB-ARC"/>
</dbReference>
<sequence length="985" mass="109358">MDSLPVRTGRQTVTISFAGFNRAWAAWIAGRLEQHGHRVVYQRWNPLPGARLDESLRDLLLAPGPVLLVISDSYLQLGPRTRDEWDSALREVVAPHQDRFAAVSVTTSTPPTTMAVLAPADLTGVDATEAERLLLARLGLPATPVEESEQRMRSASRFPSDAPRVWGGIPRRNSRFTGREHLLSTVYEQLLDAGVVTLYGMPGVGKTQLAAEYAHRFGSEYDVVWWVNAGKRTTFRQGLAELAPRLELSTGAEYGERLRAVRDSLRHGTPYARWLLILDGADEPDQIADLLPTGPGHLLITSRNSARAAHSSMLLEVPVYDRHESVALIRRRAPRLTEAEADRLAEVLEDLPLLLDQMAGWLNDSGTSVNEYLELLRGDQSSVTVPSEFPLAFRTAWSVLLNKLRESSPESVALLRLCTFFAPGFVPVHILRETTAEELPEPVARLLNDPQVWHRAIDQLRQYSVVRPEPGGDNTSGGYVYLHRMVHQIVRNDMSDEDRQEFAGMVRRALIAADPGRPADTDAWPHYAEIVPHLEYADTLRDTDPAVHALVLHCLRFLYLSGEYGAGVRLAEQVLPAWQDRPGRPDDLLWELGHHYANLLRACGEYRHSEAVSRAAVEQYRAAGGSRSTGYLRAVGGLAADLRALARYDEALSLSREAYDGYRRQLGEASPRSLAARNNLAVSLRLLGRYQDALEVDRRTLDDRRRFLGAGDVWTLYSEIFRATDLRLLGRYAEAASLQERSVREHRKVVGAHHPQTLRAEHNLALCLYRSGSRDRAAPLFGRALERCERVLGETDPLTLILAASRSCFARAYGDIDEARELSESVITRYEQLLGPTHPYTAGARTNHALILRGVGERQQAYALAEQSLTDMSRAVGPDHPWTLGCAINASALRDLVGDPESAVALSRDTAARATVSVGATHPLTLSARVALSADLRVLRERREADAVEAEAVQALAMTLGPRHFHTVSARSRARPSWDFEPQTT</sequence>
<dbReference type="Proteomes" id="UP001602058">
    <property type="component" value="Unassembled WGS sequence"/>
</dbReference>
<dbReference type="Pfam" id="PF13676">
    <property type="entry name" value="TIR_2"/>
    <property type="match status" value="1"/>
</dbReference>
<dbReference type="Gene3D" id="1.25.40.10">
    <property type="entry name" value="Tetratricopeptide repeat domain"/>
    <property type="match status" value="2"/>
</dbReference>
<evidence type="ECO:0000259" key="1">
    <source>
        <dbReference type="Pfam" id="PF00931"/>
    </source>
</evidence>
<dbReference type="NCBIfam" id="NF040586">
    <property type="entry name" value="FxSxx_TPR"/>
    <property type="match status" value="1"/>
</dbReference>
<feature type="domain" description="DUF7779" evidence="3">
    <location>
        <begin position="404"/>
        <end position="498"/>
    </location>
</feature>
<comment type="caution">
    <text evidence="4">The sequence shown here is derived from an EMBL/GenBank/DDBJ whole genome shotgun (WGS) entry which is preliminary data.</text>
</comment>
<evidence type="ECO:0000313" key="4">
    <source>
        <dbReference type="EMBL" id="MFF4526156.1"/>
    </source>
</evidence>
<dbReference type="Gene3D" id="3.40.50.300">
    <property type="entry name" value="P-loop containing nucleotide triphosphate hydrolases"/>
    <property type="match status" value="1"/>
</dbReference>
<reference evidence="4 5" key="1">
    <citation type="submission" date="2024-10" db="EMBL/GenBank/DDBJ databases">
        <title>The Natural Products Discovery Center: Release of the First 8490 Sequenced Strains for Exploring Actinobacteria Biosynthetic Diversity.</title>
        <authorList>
            <person name="Kalkreuter E."/>
            <person name="Kautsar S.A."/>
            <person name="Yang D."/>
            <person name="Bader C.D."/>
            <person name="Teijaro C.N."/>
            <person name="Fluegel L."/>
            <person name="Davis C.M."/>
            <person name="Simpson J.R."/>
            <person name="Lauterbach L."/>
            <person name="Steele A.D."/>
            <person name="Gui C."/>
            <person name="Meng S."/>
            <person name="Li G."/>
            <person name="Viehrig K."/>
            <person name="Ye F."/>
            <person name="Su P."/>
            <person name="Kiefer A.F."/>
            <person name="Nichols A."/>
            <person name="Cepeda A.J."/>
            <person name="Yan W."/>
            <person name="Fan B."/>
            <person name="Jiang Y."/>
            <person name="Adhikari A."/>
            <person name="Zheng C.-J."/>
            <person name="Schuster L."/>
            <person name="Cowan T.M."/>
            <person name="Smanski M.J."/>
            <person name="Chevrette M.G."/>
            <person name="De Carvalho L.P.S."/>
            <person name="Shen B."/>
        </authorList>
    </citation>
    <scope>NUCLEOTIDE SEQUENCE [LARGE SCALE GENOMIC DNA]</scope>
    <source>
        <strain evidence="4 5">NPDC001390</strain>
    </source>
</reference>
<evidence type="ECO:0000259" key="2">
    <source>
        <dbReference type="Pfam" id="PF13676"/>
    </source>
</evidence>
<organism evidence="4 5">
    <name type="scientific">Streptomyces bluensis</name>
    <dbReference type="NCBI Taxonomy" id="33897"/>
    <lineage>
        <taxon>Bacteria</taxon>
        <taxon>Bacillati</taxon>
        <taxon>Actinomycetota</taxon>
        <taxon>Actinomycetes</taxon>
        <taxon>Kitasatosporales</taxon>
        <taxon>Streptomycetaceae</taxon>
        <taxon>Streptomyces</taxon>
    </lineage>
</organism>
<gene>
    <name evidence="4" type="primary">fxsT</name>
    <name evidence="4" type="ORF">ACFY1D_32705</name>
</gene>
<dbReference type="InterPro" id="IPR000157">
    <property type="entry name" value="TIR_dom"/>
</dbReference>
<dbReference type="Pfam" id="PF00931">
    <property type="entry name" value="NB-ARC"/>
    <property type="match status" value="1"/>
</dbReference>
<dbReference type="InterPro" id="IPR027417">
    <property type="entry name" value="P-loop_NTPase"/>
</dbReference>
<dbReference type="Pfam" id="PF25000">
    <property type="entry name" value="DUF7779"/>
    <property type="match status" value="1"/>
</dbReference>
<evidence type="ECO:0000259" key="3">
    <source>
        <dbReference type="Pfam" id="PF25000"/>
    </source>
</evidence>
<dbReference type="SUPFAM" id="SSF48452">
    <property type="entry name" value="TPR-like"/>
    <property type="match status" value="2"/>
</dbReference>
<keyword evidence="5" id="KW-1185">Reference proteome</keyword>
<dbReference type="PANTHER" id="PTHR46082">
    <property type="entry name" value="ATP/GTP-BINDING PROTEIN-RELATED"/>
    <property type="match status" value="1"/>
</dbReference>
<dbReference type="Pfam" id="PF13424">
    <property type="entry name" value="TPR_12"/>
    <property type="match status" value="2"/>
</dbReference>
<dbReference type="InterPro" id="IPR035897">
    <property type="entry name" value="Toll_tir_struct_dom_sf"/>
</dbReference>
<feature type="domain" description="NB-ARC" evidence="1">
    <location>
        <begin position="180"/>
        <end position="292"/>
    </location>
</feature>
<name>A0ABW6URS2_9ACTN</name>
<dbReference type="Gene3D" id="3.40.50.10140">
    <property type="entry name" value="Toll/interleukin-1 receptor homology (TIR) domain"/>
    <property type="match status" value="1"/>
</dbReference>
<dbReference type="SUPFAM" id="SSF52200">
    <property type="entry name" value="Toll/Interleukin receptor TIR domain"/>
    <property type="match status" value="1"/>
</dbReference>
<dbReference type="InterPro" id="IPR011990">
    <property type="entry name" value="TPR-like_helical_dom_sf"/>
</dbReference>
<protein>
    <submittedName>
        <fullName evidence="4">FxSxx-COOH system tetratricopeptide repeat protein</fullName>
    </submittedName>
</protein>
<dbReference type="SUPFAM" id="SSF52540">
    <property type="entry name" value="P-loop containing nucleoside triphosphate hydrolases"/>
    <property type="match status" value="1"/>
</dbReference>
<dbReference type="InterPro" id="IPR053137">
    <property type="entry name" value="NLR-like"/>
</dbReference>
<dbReference type="EMBL" id="JBIAWJ010000023">
    <property type="protein sequence ID" value="MFF4526156.1"/>
    <property type="molecule type" value="Genomic_DNA"/>
</dbReference>
<feature type="domain" description="TIR" evidence="2">
    <location>
        <begin position="13"/>
        <end position="133"/>
    </location>
</feature>
<evidence type="ECO:0000313" key="5">
    <source>
        <dbReference type="Proteomes" id="UP001602058"/>
    </source>
</evidence>
<dbReference type="RefSeq" id="WP_387891672.1">
    <property type="nucleotide sequence ID" value="NZ_JBIAWJ010000023.1"/>
</dbReference>
<proteinExistence type="predicted"/>
<accession>A0ABW6URS2</accession>
<dbReference type="Pfam" id="PF13374">
    <property type="entry name" value="TPR_10"/>
    <property type="match status" value="2"/>
</dbReference>
<dbReference type="PANTHER" id="PTHR46082:SF6">
    <property type="entry name" value="AAA+ ATPASE DOMAIN-CONTAINING PROTEIN-RELATED"/>
    <property type="match status" value="1"/>
</dbReference>
<dbReference type="InterPro" id="IPR056681">
    <property type="entry name" value="DUF7779"/>
</dbReference>